<dbReference type="GeneID" id="14873141"/>
<dbReference type="KEGG" id="dfa:DFA_01956"/>
<evidence type="ECO:0000313" key="3">
    <source>
        <dbReference type="Proteomes" id="UP000007797"/>
    </source>
</evidence>
<dbReference type="RefSeq" id="XP_004359917.1">
    <property type="nucleotide sequence ID" value="XM_004359860.1"/>
</dbReference>
<feature type="region of interest" description="Disordered" evidence="1">
    <location>
        <begin position="1"/>
        <end position="36"/>
    </location>
</feature>
<protein>
    <submittedName>
        <fullName evidence="2">Uncharacterized protein</fullName>
    </submittedName>
</protein>
<evidence type="ECO:0000256" key="1">
    <source>
        <dbReference type="SAM" id="MobiDB-lite"/>
    </source>
</evidence>
<organism evidence="2 3">
    <name type="scientific">Cavenderia fasciculata</name>
    <name type="common">Slime mold</name>
    <name type="synonym">Dictyostelium fasciculatum</name>
    <dbReference type="NCBI Taxonomy" id="261658"/>
    <lineage>
        <taxon>Eukaryota</taxon>
        <taxon>Amoebozoa</taxon>
        <taxon>Evosea</taxon>
        <taxon>Eumycetozoa</taxon>
        <taxon>Dictyostelia</taxon>
        <taxon>Acytosteliales</taxon>
        <taxon>Cavenderiaceae</taxon>
        <taxon>Cavenderia</taxon>
    </lineage>
</organism>
<reference evidence="3" key="1">
    <citation type="journal article" date="2011" name="Genome Res.">
        <title>Phylogeny-wide analysis of social amoeba genomes highlights ancient origins for complex intercellular communication.</title>
        <authorList>
            <person name="Heidel A.J."/>
            <person name="Lawal H.M."/>
            <person name="Felder M."/>
            <person name="Schilde C."/>
            <person name="Helps N.R."/>
            <person name="Tunggal B."/>
            <person name="Rivero F."/>
            <person name="John U."/>
            <person name="Schleicher M."/>
            <person name="Eichinger L."/>
            <person name="Platzer M."/>
            <person name="Noegel A.A."/>
            <person name="Schaap P."/>
            <person name="Gloeckner G."/>
        </authorList>
    </citation>
    <scope>NUCLEOTIDE SEQUENCE [LARGE SCALE GENOMIC DNA]</scope>
    <source>
        <strain evidence="3">SH3</strain>
    </source>
</reference>
<accession>F4PR09</accession>
<name>F4PR09_CACFS</name>
<keyword evidence="3" id="KW-1185">Reference proteome</keyword>
<dbReference type="AlphaFoldDB" id="F4PR09"/>
<proteinExistence type="predicted"/>
<gene>
    <name evidence="2" type="ORF">DFA_01956</name>
</gene>
<dbReference type="InterPro" id="IPR027417">
    <property type="entry name" value="P-loop_NTPase"/>
</dbReference>
<dbReference type="Gene3D" id="3.40.50.300">
    <property type="entry name" value="P-loop containing nucleotide triphosphate hydrolases"/>
    <property type="match status" value="1"/>
</dbReference>
<evidence type="ECO:0000313" key="2">
    <source>
        <dbReference type="EMBL" id="EGG22066.1"/>
    </source>
</evidence>
<sequence length="337" mass="38150">MSTSSTQSMQVDMSETTGSTTTASQQPQHISSNTSPNQFLIDLDRLKLLYEAKGMSEQEFDKRRKEIIDRATNTSIQGPLASPQHQTPEDIQSYIRQNFGQFQPFTFTNLTQINPSEDLNHAPDNYVGDRFTFQNQIAARRIYLDCITKMYNEWSTIGDASTCEPAKLVKLPVLCGAGGIGKTTFVRKALEKELQDPSSPRGEEITQLVRDCVEGSMIFRLDLREGIDFIVRLLYVSITFAPKRVDYDTFQNIIKQMWPNLTLKQAIDFIRFINKIPKDSTRLEVLHIDETNQITNTSGSSYLQNILLSITQSTVLSQDTFIVCALSGTHAIDLYSY</sequence>
<dbReference type="Proteomes" id="UP000007797">
    <property type="component" value="Unassembled WGS sequence"/>
</dbReference>
<dbReference type="SUPFAM" id="SSF52540">
    <property type="entry name" value="P-loop containing nucleoside triphosphate hydrolases"/>
    <property type="match status" value="1"/>
</dbReference>
<dbReference type="EMBL" id="GL883010">
    <property type="protein sequence ID" value="EGG22066.1"/>
    <property type="molecule type" value="Genomic_DNA"/>
</dbReference>